<name>A0A3R9IXU2_STROR</name>
<organism evidence="1 2">
    <name type="scientific">Streptococcus oralis</name>
    <dbReference type="NCBI Taxonomy" id="1303"/>
    <lineage>
        <taxon>Bacteria</taxon>
        <taxon>Bacillati</taxon>
        <taxon>Bacillota</taxon>
        <taxon>Bacilli</taxon>
        <taxon>Lactobacillales</taxon>
        <taxon>Streptococcaceae</taxon>
        <taxon>Streptococcus</taxon>
    </lineage>
</organism>
<dbReference type="RefSeq" id="WP_084936716.1">
    <property type="nucleotide sequence ID" value="NZ_CP185270.1"/>
</dbReference>
<gene>
    <name evidence="1" type="ORF">D8863_07205</name>
</gene>
<sequence length="133" mass="16095">MEDNKMLRLAEETREKIKSVFGDRITEPKIVDVVEYPQYRAFRLEFIAYDYFFMMFNYEADFCGFTISIGDRYGASLNKGNKPTFYSEIRDWDKYLKELMIEVESRIPDKFLKAKGWYKRRGILQCLKTKWIF</sequence>
<comment type="caution">
    <text evidence="1">The sequence shown here is derived from an EMBL/GenBank/DDBJ whole genome shotgun (WGS) entry which is preliminary data.</text>
</comment>
<reference evidence="1 2" key="1">
    <citation type="submission" date="2018-11" db="EMBL/GenBank/DDBJ databases">
        <title>Species Designations Belie Phenotypic and Genotypic Heterogeneity in Oral Streptococci.</title>
        <authorList>
            <person name="Velsko I."/>
        </authorList>
    </citation>
    <scope>NUCLEOTIDE SEQUENCE [LARGE SCALE GENOMIC DNA]</scope>
    <source>
        <strain evidence="1 2">BCC63</strain>
    </source>
</reference>
<proteinExistence type="predicted"/>
<dbReference type="EMBL" id="RJNJ01000007">
    <property type="protein sequence ID" value="RSI67361.1"/>
    <property type="molecule type" value="Genomic_DNA"/>
</dbReference>
<evidence type="ECO:0000313" key="2">
    <source>
        <dbReference type="Proteomes" id="UP000267593"/>
    </source>
</evidence>
<accession>A0A3R9IXU2</accession>
<dbReference type="AlphaFoldDB" id="A0A3R9IXU2"/>
<protein>
    <submittedName>
        <fullName evidence="1">Uncharacterized protein</fullName>
    </submittedName>
</protein>
<dbReference type="Proteomes" id="UP000267593">
    <property type="component" value="Unassembled WGS sequence"/>
</dbReference>
<evidence type="ECO:0000313" key="1">
    <source>
        <dbReference type="EMBL" id="RSI67361.1"/>
    </source>
</evidence>